<evidence type="ECO:0000256" key="1">
    <source>
        <dbReference type="ARBA" id="ARBA00022630"/>
    </source>
</evidence>
<keyword evidence="1" id="KW-0285">Flavoprotein</keyword>
<evidence type="ECO:0000256" key="2">
    <source>
        <dbReference type="ARBA" id="ARBA00023002"/>
    </source>
</evidence>
<feature type="domain" description="FAD/NAD(P)-binding" evidence="3">
    <location>
        <begin position="6"/>
        <end position="307"/>
    </location>
</feature>
<proteinExistence type="predicted"/>
<dbReference type="SUPFAM" id="SSF51905">
    <property type="entry name" value="FAD/NAD(P)-binding domain"/>
    <property type="match status" value="1"/>
</dbReference>
<dbReference type="PANTHER" id="PTHR48105">
    <property type="entry name" value="THIOREDOXIN REDUCTASE 1-RELATED-RELATED"/>
    <property type="match status" value="1"/>
</dbReference>
<dbReference type="PRINTS" id="PR00368">
    <property type="entry name" value="FADPNR"/>
</dbReference>
<reference evidence="4 5" key="1">
    <citation type="submission" date="2018-04" db="EMBL/GenBank/DDBJ databases">
        <title>Complete genome sequence of Hydrogenophilus thermoluteolus TH-1.</title>
        <authorList>
            <person name="Arai H."/>
        </authorList>
    </citation>
    <scope>NUCLEOTIDE SEQUENCE [LARGE SCALE GENOMIC DNA]</scope>
    <source>
        <strain evidence="4 5">TH-1</strain>
    </source>
</reference>
<dbReference type="InterPro" id="IPR036188">
    <property type="entry name" value="FAD/NAD-bd_sf"/>
</dbReference>
<dbReference type="Proteomes" id="UP000262004">
    <property type="component" value="Chromosome"/>
</dbReference>
<dbReference type="AlphaFoldDB" id="A0A2Z6DWQ8"/>
<name>A0A2Z6DWQ8_HYDTE</name>
<dbReference type="KEGG" id="htl:HPTL_0599"/>
<dbReference type="InterPro" id="IPR023753">
    <property type="entry name" value="FAD/NAD-binding_dom"/>
</dbReference>
<dbReference type="PRINTS" id="PR00469">
    <property type="entry name" value="PNDRDTASEII"/>
</dbReference>
<keyword evidence="2" id="KW-0560">Oxidoreductase</keyword>
<keyword evidence="5" id="KW-1185">Reference proteome</keyword>
<dbReference type="GO" id="GO:0016491">
    <property type="term" value="F:oxidoreductase activity"/>
    <property type="evidence" value="ECO:0007669"/>
    <property type="project" value="UniProtKB-KW"/>
</dbReference>
<dbReference type="EMBL" id="AP018558">
    <property type="protein sequence ID" value="BBD76867.1"/>
    <property type="molecule type" value="Genomic_DNA"/>
</dbReference>
<dbReference type="InterPro" id="IPR050097">
    <property type="entry name" value="Ferredoxin-NADP_redctase_2"/>
</dbReference>
<dbReference type="Pfam" id="PF07992">
    <property type="entry name" value="Pyr_redox_2"/>
    <property type="match status" value="1"/>
</dbReference>
<dbReference type="RefSeq" id="WP_119334670.1">
    <property type="nucleotide sequence ID" value="NZ_AP018558.1"/>
</dbReference>
<protein>
    <submittedName>
        <fullName evidence="4">Oxidoreductase</fullName>
    </submittedName>
</protein>
<organism evidence="4 5">
    <name type="scientific">Hydrogenophilus thermoluteolus</name>
    <name type="common">Pseudomonas hydrogenothermophila</name>
    <dbReference type="NCBI Taxonomy" id="297"/>
    <lineage>
        <taxon>Bacteria</taxon>
        <taxon>Pseudomonadati</taxon>
        <taxon>Pseudomonadota</taxon>
        <taxon>Hydrogenophilia</taxon>
        <taxon>Hydrogenophilales</taxon>
        <taxon>Hydrogenophilaceae</taxon>
        <taxon>Hydrogenophilus</taxon>
    </lineage>
</organism>
<sequence>MSDPLSVAIVGAGPAGLSAALWLKQLGYAPFVLEAAEAPGGILRFNFLANEWVLGQHGLTGTEMSARFVAHAEAAGIPIACTSSVQRLVPVPNGWRLFLHDGTPRHAAAVIVATGLRYRRPEALATVAGIGQLSASELAYGPFAFRDLDLCQGKTVLIVGGGDNAFENAKMVAELGGCAIILCRSRPRAQRQLHEAVERFADRIRVVMHATLRAVRREAGKLVAQWQTAPDKAEAAAVDRLHVLIGYAPNSEWLATALGDTATALARDEAGYLITDRWGRTPLLRLYAAGDLVERDFPNVVSALASGARAAKAVDIDLSNR</sequence>
<evidence type="ECO:0000313" key="5">
    <source>
        <dbReference type="Proteomes" id="UP000262004"/>
    </source>
</evidence>
<gene>
    <name evidence="4" type="ORF">HPTL_0599</name>
</gene>
<accession>A0A2Z6DWQ8</accession>
<dbReference type="Gene3D" id="3.50.50.60">
    <property type="entry name" value="FAD/NAD(P)-binding domain"/>
    <property type="match status" value="2"/>
</dbReference>
<dbReference type="OrthoDB" id="5289167at2"/>
<evidence type="ECO:0000259" key="3">
    <source>
        <dbReference type="Pfam" id="PF07992"/>
    </source>
</evidence>
<evidence type="ECO:0000313" key="4">
    <source>
        <dbReference type="EMBL" id="BBD76867.1"/>
    </source>
</evidence>